<sequence length="351" mass="37496">RAKQHRAEAAPGPDGDDNGPGSGAAATWPFRYVSTCVTSRRRPPAAVGKPSFAYFPVDYLPDDVCRPDEPTGLRERYLLDATPAVPPQYASHDVDRDPWPLTGGHSRRRGLQCAQHPAGRSILENLALSGGTDGHPPEGRGGDARRHWAAPVRSAVPVAGEGAGEPRVLEGGEGEGTTAAPAREDGDVVVALAAGVDSVGRGRGGRAVVVVHRLVTAGVVVGSRGHDARWSMYGDSSRRNAERSLSSRAVFSNLQRPMDLYRRSPRLSRVKKGERASPPGRRPLRLNPGPDAISVFRFRIRCNPARATGSATPNESDGTDYRTRSISSSASDEKSCCACASTLSTLYLFRF</sequence>
<name>K0SMA0_THAOC</name>
<feature type="region of interest" description="Disordered" evidence="1">
    <location>
        <begin position="266"/>
        <end position="289"/>
    </location>
</feature>
<feature type="region of interest" description="Disordered" evidence="1">
    <location>
        <begin position="88"/>
        <end position="114"/>
    </location>
</feature>
<evidence type="ECO:0000256" key="1">
    <source>
        <dbReference type="SAM" id="MobiDB-lite"/>
    </source>
</evidence>
<comment type="caution">
    <text evidence="2">The sequence shown here is derived from an EMBL/GenBank/DDBJ whole genome shotgun (WGS) entry which is preliminary data.</text>
</comment>
<organism evidence="2 3">
    <name type="scientific">Thalassiosira oceanica</name>
    <name type="common">Marine diatom</name>
    <dbReference type="NCBI Taxonomy" id="159749"/>
    <lineage>
        <taxon>Eukaryota</taxon>
        <taxon>Sar</taxon>
        <taxon>Stramenopiles</taxon>
        <taxon>Ochrophyta</taxon>
        <taxon>Bacillariophyta</taxon>
        <taxon>Coscinodiscophyceae</taxon>
        <taxon>Thalassiosirophycidae</taxon>
        <taxon>Thalassiosirales</taxon>
        <taxon>Thalassiosiraceae</taxon>
        <taxon>Thalassiosira</taxon>
    </lineage>
</organism>
<protein>
    <submittedName>
        <fullName evidence="2">Uncharacterized protein</fullName>
    </submittedName>
</protein>
<gene>
    <name evidence="2" type="ORF">THAOC_17348</name>
</gene>
<dbReference type="AlphaFoldDB" id="K0SMA0"/>
<keyword evidence="3" id="KW-1185">Reference proteome</keyword>
<feature type="region of interest" description="Disordered" evidence="1">
    <location>
        <begin position="306"/>
        <end position="325"/>
    </location>
</feature>
<evidence type="ECO:0000313" key="3">
    <source>
        <dbReference type="Proteomes" id="UP000266841"/>
    </source>
</evidence>
<evidence type="ECO:0000313" key="2">
    <source>
        <dbReference type="EMBL" id="EJK62056.1"/>
    </source>
</evidence>
<reference evidence="2 3" key="1">
    <citation type="journal article" date="2012" name="Genome Biol.">
        <title>Genome and low-iron response of an oceanic diatom adapted to chronic iron limitation.</title>
        <authorList>
            <person name="Lommer M."/>
            <person name="Specht M."/>
            <person name="Roy A.S."/>
            <person name="Kraemer L."/>
            <person name="Andreson R."/>
            <person name="Gutowska M.A."/>
            <person name="Wolf J."/>
            <person name="Bergner S.V."/>
            <person name="Schilhabel M.B."/>
            <person name="Klostermeier U.C."/>
            <person name="Beiko R.G."/>
            <person name="Rosenstiel P."/>
            <person name="Hippler M."/>
            <person name="Laroche J."/>
        </authorList>
    </citation>
    <scope>NUCLEOTIDE SEQUENCE [LARGE SCALE GENOMIC DNA]</scope>
    <source>
        <strain evidence="2 3">CCMP1005</strain>
    </source>
</reference>
<accession>K0SMA0</accession>
<feature type="region of interest" description="Disordered" evidence="1">
    <location>
        <begin position="159"/>
        <end position="180"/>
    </location>
</feature>
<feature type="region of interest" description="Disordered" evidence="1">
    <location>
        <begin position="1"/>
        <end position="24"/>
    </location>
</feature>
<proteinExistence type="predicted"/>
<feature type="non-terminal residue" evidence="2">
    <location>
        <position position="1"/>
    </location>
</feature>
<dbReference type="EMBL" id="AGNL01019153">
    <property type="protein sequence ID" value="EJK62056.1"/>
    <property type="molecule type" value="Genomic_DNA"/>
</dbReference>
<dbReference type="Proteomes" id="UP000266841">
    <property type="component" value="Unassembled WGS sequence"/>
</dbReference>